<evidence type="ECO:0000256" key="9">
    <source>
        <dbReference type="PIRSR" id="PIRSR001084-1"/>
    </source>
</evidence>
<comment type="catalytic activity">
    <reaction evidence="1 8">
        <text>Hydrolysis of terminal non-reducing beta-D-galactose residues in beta-D-galactosides.</text>
        <dbReference type="EC" id="3.2.1.23"/>
    </reaction>
</comment>
<accession>A0A1M7FSI0</accession>
<evidence type="ECO:0000313" key="14">
    <source>
        <dbReference type="EMBL" id="SHM07092.1"/>
    </source>
</evidence>
<dbReference type="EC" id="3.2.1.23" evidence="3 8"/>
<comment type="similarity">
    <text evidence="2 8">Belongs to the glycosyl hydrolase 42 family.</text>
</comment>
<keyword evidence="6" id="KW-0862">Zinc</keyword>
<keyword evidence="5 8" id="KW-0378">Hydrolase</keyword>
<evidence type="ECO:0000259" key="12">
    <source>
        <dbReference type="Pfam" id="PF08532"/>
    </source>
</evidence>
<reference evidence="14 15" key="1">
    <citation type="submission" date="2016-11" db="EMBL/GenBank/DDBJ databases">
        <authorList>
            <person name="Jaros S."/>
            <person name="Januszkiewicz K."/>
            <person name="Wedrychowicz H."/>
        </authorList>
    </citation>
    <scope>NUCLEOTIDE SEQUENCE [LARGE SCALE GENOMIC DNA]</scope>
    <source>
        <strain evidence="14 15">DSM 22153</strain>
    </source>
</reference>
<feature type="domain" description="Beta-galactosidase C-terminal" evidence="13">
    <location>
        <begin position="599"/>
        <end position="644"/>
    </location>
</feature>
<dbReference type="Gene3D" id="3.20.20.80">
    <property type="entry name" value="Glycosidases"/>
    <property type="match status" value="1"/>
</dbReference>
<dbReference type="SUPFAM" id="SSF51011">
    <property type="entry name" value="Glycosyl hydrolase domain"/>
    <property type="match status" value="1"/>
</dbReference>
<evidence type="ECO:0000313" key="15">
    <source>
        <dbReference type="Proteomes" id="UP000186002"/>
    </source>
</evidence>
<dbReference type="OrthoDB" id="9800974at2"/>
<dbReference type="Pfam" id="PF08533">
    <property type="entry name" value="Glyco_hydro_42C"/>
    <property type="match status" value="1"/>
</dbReference>
<dbReference type="GO" id="GO:0004565">
    <property type="term" value="F:beta-galactosidase activity"/>
    <property type="evidence" value="ECO:0007669"/>
    <property type="project" value="UniProtKB-EC"/>
</dbReference>
<evidence type="ECO:0000259" key="13">
    <source>
        <dbReference type="Pfam" id="PF08533"/>
    </source>
</evidence>
<dbReference type="InterPro" id="IPR013529">
    <property type="entry name" value="Glyco_hydro_42_N"/>
</dbReference>
<dbReference type="InterPro" id="IPR017853">
    <property type="entry name" value="GH"/>
</dbReference>
<dbReference type="GO" id="GO:0046872">
    <property type="term" value="F:metal ion binding"/>
    <property type="evidence" value="ECO:0007669"/>
    <property type="project" value="UniProtKB-KW"/>
</dbReference>
<dbReference type="Pfam" id="PF08532">
    <property type="entry name" value="Glyco_hydro_42M"/>
    <property type="match status" value="1"/>
</dbReference>
<feature type="binding site" evidence="10">
    <location>
        <position position="102"/>
    </location>
    <ligand>
        <name>substrate</name>
    </ligand>
</feature>
<dbReference type="Proteomes" id="UP000186002">
    <property type="component" value="Unassembled WGS sequence"/>
</dbReference>
<organism evidence="14 15">
    <name type="scientific">Roseibium suaedae</name>
    <dbReference type="NCBI Taxonomy" id="735517"/>
    <lineage>
        <taxon>Bacteria</taxon>
        <taxon>Pseudomonadati</taxon>
        <taxon>Pseudomonadota</taxon>
        <taxon>Alphaproteobacteria</taxon>
        <taxon>Hyphomicrobiales</taxon>
        <taxon>Stappiaceae</taxon>
        <taxon>Roseibium</taxon>
    </lineage>
</organism>
<protein>
    <recommendedName>
        <fullName evidence="3 8">Beta-galactosidase</fullName>
        <shortName evidence="8">Beta-gal</shortName>
        <ecNumber evidence="3 8">3.2.1.23</ecNumber>
    </recommendedName>
</protein>
<feature type="domain" description="Beta-galactosidase trimerisation" evidence="12">
    <location>
        <begin position="399"/>
        <end position="590"/>
    </location>
</feature>
<evidence type="ECO:0000256" key="2">
    <source>
        <dbReference type="ARBA" id="ARBA00005940"/>
    </source>
</evidence>
<proteinExistence type="inferred from homology"/>
<dbReference type="InterPro" id="IPR013780">
    <property type="entry name" value="Glyco_hydro_b"/>
</dbReference>
<feature type="active site" description="Nucleophile" evidence="9">
    <location>
        <position position="312"/>
    </location>
</feature>
<dbReference type="SUPFAM" id="SSF52317">
    <property type="entry name" value="Class I glutamine amidotransferase-like"/>
    <property type="match status" value="1"/>
</dbReference>
<evidence type="ECO:0000256" key="1">
    <source>
        <dbReference type="ARBA" id="ARBA00001412"/>
    </source>
</evidence>
<dbReference type="GO" id="GO:0006012">
    <property type="term" value="P:galactose metabolic process"/>
    <property type="evidence" value="ECO:0007669"/>
    <property type="project" value="InterPro"/>
</dbReference>
<evidence type="ECO:0000256" key="10">
    <source>
        <dbReference type="PIRSR" id="PIRSR001084-2"/>
    </source>
</evidence>
<dbReference type="CDD" id="cd03143">
    <property type="entry name" value="A4_beta-galactosidase_middle_domain"/>
    <property type="match status" value="1"/>
</dbReference>
<feature type="domain" description="Glycoside hydrolase family 42 N-terminal" evidence="11">
    <location>
        <begin position="5"/>
        <end position="389"/>
    </location>
</feature>
<evidence type="ECO:0000259" key="11">
    <source>
        <dbReference type="Pfam" id="PF02449"/>
    </source>
</evidence>
<dbReference type="RefSeq" id="WP_073011812.1">
    <property type="nucleotide sequence ID" value="NZ_FRBW01000002.1"/>
</dbReference>
<dbReference type="InterPro" id="IPR013738">
    <property type="entry name" value="Beta_galactosidase_Trimer"/>
</dbReference>
<dbReference type="InterPro" id="IPR013739">
    <property type="entry name" value="Beta_galactosidase_C"/>
</dbReference>
<sequence>MLGACYYPEHWPEDVWATDARRMREAGLKVIRIAEFGWARMETAPGIFHWDWLDKAIETLAAEGLEIVLGTPTAAPPRWLIDLHPEILPVDRDGNVRKFGSRRHYTVVSPKLHEATRRIVTAMAERYGAHPSVIGWQVDNEFGCDDTVFAWGDVDRAHFQSWLKAKYGTPEELNRAWGNEFWSMQVTRFEEVELPAGQVCAINRATQIDYMRCRSDAFMDYFKLQADIIRAHSPGRFVTHNAMGYSHTFDHFEMGRMMDLASWDSYPLGRMESLLVSEEERIRWARTGHPDISGLQHDHYRAVGQGRFWIMEQQPGPVNWAKWNAIPEAGMIRLWTWEALAHGAEAVVYFRWRQCPFAQEQMHSGLLRPDSEMSPGGREAAIVAGELDALGSLPETTKAPVALVFDYSAAWVLQFEPQGHDYDIRMLLIRWYEAFRKLGVDVDIVPAGQSLDGYKAVIVPVLPIVSEAAHAAFATAAAPVLFGPRAGSKTGNFAIPDSLPPGPLLQGLMPLKVAEVESMRPGLEEKVTGVVQGTVRRWRENIETDMQVLARFSTGAPALVANGSHHYLAGWPEPDLLEDLARMLLAKAGISPLDLPEHVRLRRRGNLVFAFNYGPQSWTVPVSEDALLLGTRELAAYDVACWRE</sequence>
<feature type="active site" description="Proton donor" evidence="9">
    <location>
        <position position="141"/>
    </location>
</feature>
<dbReference type="AlphaFoldDB" id="A0A1M7FSI0"/>
<evidence type="ECO:0000256" key="6">
    <source>
        <dbReference type="ARBA" id="ARBA00022833"/>
    </source>
</evidence>
<evidence type="ECO:0000256" key="7">
    <source>
        <dbReference type="ARBA" id="ARBA00023295"/>
    </source>
</evidence>
<dbReference type="Gene3D" id="2.60.40.1180">
    <property type="entry name" value="Golgi alpha-mannosidase II"/>
    <property type="match status" value="1"/>
</dbReference>
<name>A0A1M7FSI0_9HYPH</name>
<evidence type="ECO:0000256" key="4">
    <source>
        <dbReference type="ARBA" id="ARBA00022723"/>
    </source>
</evidence>
<keyword evidence="7 8" id="KW-0326">Glycosidase</keyword>
<dbReference type="InterPro" id="IPR029062">
    <property type="entry name" value="Class_I_gatase-like"/>
</dbReference>
<dbReference type="Pfam" id="PF02449">
    <property type="entry name" value="Glyco_hydro_42"/>
    <property type="match status" value="1"/>
</dbReference>
<gene>
    <name evidence="14" type="ORF">SAMN05444272_1703</name>
</gene>
<dbReference type="SUPFAM" id="SSF51445">
    <property type="entry name" value="(Trans)glycosidases"/>
    <property type="match status" value="1"/>
</dbReference>
<dbReference type="InterPro" id="IPR003476">
    <property type="entry name" value="Glyco_hydro_42"/>
</dbReference>
<dbReference type="GO" id="GO:0009341">
    <property type="term" value="C:beta-galactosidase complex"/>
    <property type="evidence" value="ECO:0007669"/>
    <property type="project" value="InterPro"/>
</dbReference>
<dbReference type="PANTHER" id="PTHR36447:SF2">
    <property type="entry name" value="BETA-GALACTOSIDASE YESZ"/>
    <property type="match status" value="1"/>
</dbReference>
<feature type="binding site" evidence="10">
    <location>
        <position position="320"/>
    </location>
    <ligand>
        <name>substrate</name>
    </ligand>
</feature>
<evidence type="ECO:0000256" key="3">
    <source>
        <dbReference type="ARBA" id="ARBA00012756"/>
    </source>
</evidence>
<evidence type="ECO:0000256" key="8">
    <source>
        <dbReference type="PIRNR" id="PIRNR001084"/>
    </source>
</evidence>
<dbReference type="STRING" id="735517.SAMN05444272_1703"/>
<keyword evidence="4" id="KW-0479">Metal-binding</keyword>
<feature type="binding site" evidence="10">
    <location>
        <position position="140"/>
    </location>
    <ligand>
        <name>substrate</name>
    </ligand>
</feature>
<dbReference type="PANTHER" id="PTHR36447">
    <property type="entry name" value="BETA-GALACTOSIDASE GANA"/>
    <property type="match status" value="1"/>
</dbReference>
<dbReference type="Gene3D" id="3.40.50.880">
    <property type="match status" value="1"/>
</dbReference>
<evidence type="ECO:0000256" key="5">
    <source>
        <dbReference type="ARBA" id="ARBA00022801"/>
    </source>
</evidence>
<dbReference type="EMBL" id="FRBW01000002">
    <property type="protein sequence ID" value="SHM07092.1"/>
    <property type="molecule type" value="Genomic_DNA"/>
</dbReference>
<keyword evidence="15" id="KW-1185">Reference proteome</keyword>
<dbReference type="PIRSF" id="PIRSF001084">
    <property type="entry name" value="B-galactosidase"/>
    <property type="match status" value="1"/>
</dbReference>